<dbReference type="RefSeq" id="WP_184245120.1">
    <property type="nucleotide sequence ID" value="NZ_BAAACU010000002.1"/>
</dbReference>
<evidence type="ECO:0000313" key="3">
    <source>
        <dbReference type="EMBL" id="MBB6512165.1"/>
    </source>
</evidence>
<feature type="compositionally biased region" description="Acidic residues" evidence="1">
    <location>
        <begin position="58"/>
        <end position="68"/>
    </location>
</feature>
<dbReference type="AlphaFoldDB" id="A0A841RLZ0"/>
<feature type="signal peptide" evidence="2">
    <location>
        <begin position="1"/>
        <end position="22"/>
    </location>
</feature>
<feature type="region of interest" description="Disordered" evidence="1">
    <location>
        <begin position="23"/>
        <end position="68"/>
    </location>
</feature>
<gene>
    <name evidence="3" type="ORF">GGQ92_000946</name>
</gene>
<protein>
    <submittedName>
        <fullName evidence="3">Uncharacterized protein</fullName>
    </submittedName>
</protein>
<keyword evidence="4" id="KW-1185">Reference proteome</keyword>
<name>A0A841RLZ0_9BACI</name>
<proteinExistence type="predicted"/>
<dbReference type="EMBL" id="JACHON010000002">
    <property type="protein sequence ID" value="MBB6512165.1"/>
    <property type="molecule type" value="Genomic_DNA"/>
</dbReference>
<sequence>MKTKKLLTLLGASALTVTLLSACGDDPVEEEPPVDNTPTQDEETPPPAVNEPPATEDGMQEDPEMAPE</sequence>
<dbReference type="PROSITE" id="PS51257">
    <property type="entry name" value="PROKAR_LIPOPROTEIN"/>
    <property type="match status" value="1"/>
</dbReference>
<dbReference type="Proteomes" id="UP000572212">
    <property type="component" value="Unassembled WGS sequence"/>
</dbReference>
<evidence type="ECO:0000256" key="1">
    <source>
        <dbReference type="SAM" id="MobiDB-lite"/>
    </source>
</evidence>
<organism evidence="3 4">
    <name type="scientific">Gracilibacillus halotolerans</name>
    <dbReference type="NCBI Taxonomy" id="74386"/>
    <lineage>
        <taxon>Bacteria</taxon>
        <taxon>Bacillati</taxon>
        <taxon>Bacillota</taxon>
        <taxon>Bacilli</taxon>
        <taxon>Bacillales</taxon>
        <taxon>Bacillaceae</taxon>
        <taxon>Gracilibacillus</taxon>
    </lineage>
</organism>
<evidence type="ECO:0000313" key="4">
    <source>
        <dbReference type="Proteomes" id="UP000572212"/>
    </source>
</evidence>
<comment type="caution">
    <text evidence="3">The sequence shown here is derived from an EMBL/GenBank/DDBJ whole genome shotgun (WGS) entry which is preliminary data.</text>
</comment>
<feature type="chain" id="PRO_5038534090" evidence="2">
    <location>
        <begin position="23"/>
        <end position="68"/>
    </location>
</feature>
<reference evidence="3 4" key="1">
    <citation type="submission" date="2020-08" db="EMBL/GenBank/DDBJ databases">
        <title>Genomic Encyclopedia of Type Strains, Phase IV (KMG-IV): sequencing the most valuable type-strain genomes for metagenomic binning, comparative biology and taxonomic classification.</title>
        <authorList>
            <person name="Goeker M."/>
        </authorList>
    </citation>
    <scope>NUCLEOTIDE SEQUENCE [LARGE SCALE GENOMIC DNA]</scope>
    <source>
        <strain evidence="3 4">DSM 11805</strain>
    </source>
</reference>
<keyword evidence="2" id="KW-0732">Signal</keyword>
<accession>A0A841RLZ0</accession>
<evidence type="ECO:0000256" key="2">
    <source>
        <dbReference type="SAM" id="SignalP"/>
    </source>
</evidence>